<dbReference type="EMBL" id="MKZS01000001">
    <property type="protein sequence ID" value="OLT61943.1"/>
    <property type="molecule type" value="Genomic_DNA"/>
</dbReference>
<evidence type="ECO:0000313" key="3">
    <source>
        <dbReference type="Proteomes" id="UP000186657"/>
    </source>
</evidence>
<evidence type="ECO:0008006" key="4">
    <source>
        <dbReference type="Google" id="ProtNLM"/>
    </source>
</evidence>
<dbReference type="InterPro" id="IPR011990">
    <property type="entry name" value="TPR-like_helical_dom_sf"/>
</dbReference>
<name>A0A1U7N7L0_9CYAN</name>
<keyword evidence="1" id="KW-0802">TPR repeat</keyword>
<dbReference type="PROSITE" id="PS50005">
    <property type="entry name" value="TPR"/>
    <property type="match status" value="1"/>
</dbReference>
<dbReference type="Proteomes" id="UP000186657">
    <property type="component" value="Unassembled WGS sequence"/>
</dbReference>
<reference evidence="2 3" key="1">
    <citation type="submission" date="2016-10" db="EMBL/GenBank/DDBJ databases">
        <title>Comparative genomics uncovers the prolific and rare metabolic potential of the cyanobacterial genus Moorea.</title>
        <authorList>
            <person name="Leao T."/>
            <person name="Castelao G."/>
            <person name="Korobeynikov A."/>
            <person name="Monroe E.A."/>
            <person name="Podell S."/>
            <person name="Glukhov E."/>
            <person name="Allen E."/>
            <person name="Gerwick W.H."/>
            <person name="Gerwick L."/>
        </authorList>
    </citation>
    <scope>NUCLEOTIDE SEQUENCE [LARGE SCALE GENOMIC DNA]</scope>
    <source>
        <strain evidence="2 3">PNG5-198</strain>
    </source>
</reference>
<proteinExistence type="predicted"/>
<evidence type="ECO:0000313" key="2">
    <source>
        <dbReference type="EMBL" id="OLT61943.1"/>
    </source>
</evidence>
<feature type="repeat" description="TPR" evidence="1">
    <location>
        <begin position="31"/>
        <end position="64"/>
    </location>
</feature>
<organism evidence="2 3">
    <name type="scientific">Moorena bouillonii PNG</name>
    <dbReference type="NCBI Taxonomy" id="568701"/>
    <lineage>
        <taxon>Bacteria</taxon>
        <taxon>Bacillati</taxon>
        <taxon>Cyanobacteriota</taxon>
        <taxon>Cyanophyceae</taxon>
        <taxon>Coleofasciculales</taxon>
        <taxon>Coleofasciculaceae</taxon>
        <taxon>Moorena</taxon>
    </lineage>
</organism>
<sequence>MEVAIANFKKAKEWNPELELNPETKAKQLAGPAKVEQGEQLAKQGEITKALSLYKEAQQLDPNLEINANYWHEICWFGSLHGYAAEVIDACEKAVAKASKNVLFYKIKARFKQSRGLARALTGDTAGAISDFQAIVDWTGNDKWKAERQKWIDELRAGKNPFTEEVLKVYLRRKGGNRQ</sequence>
<dbReference type="Gene3D" id="1.25.40.10">
    <property type="entry name" value="Tetratricopeptide repeat domain"/>
    <property type="match status" value="1"/>
</dbReference>
<gene>
    <name evidence="2" type="ORF">BJP37_25845</name>
</gene>
<dbReference type="SUPFAM" id="SSF48452">
    <property type="entry name" value="TPR-like"/>
    <property type="match status" value="1"/>
</dbReference>
<evidence type="ECO:0000256" key="1">
    <source>
        <dbReference type="PROSITE-ProRule" id="PRU00339"/>
    </source>
</evidence>
<dbReference type="AlphaFoldDB" id="A0A1U7N7L0"/>
<comment type="caution">
    <text evidence="2">The sequence shown here is derived from an EMBL/GenBank/DDBJ whole genome shotgun (WGS) entry which is preliminary data.</text>
</comment>
<protein>
    <recommendedName>
        <fullName evidence="4">Tetratricopeptide repeat protein</fullName>
    </recommendedName>
</protein>
<dbReference type="RefSeq" id="WP_075903498.1">
    <property type="nucleotide sequence ID" value="NZ_MKZS01000001.1"/>
</dbReference>
<accession>A0A1U7N7L0</accession>
<dbReference type="InterPro" id="IPR019734">
    <property type="entry name" value="TPR_rpt"/>
</dbReference>
<keyword evidence="3" id="KW-1185">Reference proteome</keyword>